<dbReference type="PANTHER" id="PTHR41910">
    <property type="entry name" value="SUCCINATE DEHYDROGENASE 2 MEMBRANE SUBUNIT SDHC"/>
    <property type="match status" value="1"/>
</dbReference>
<protein>
    <submittedName>
        <fullName evidence="9">Succinate dehydrogenase cytochrome b-556 subunit</fullName>
    </submittedName>
</protein>
<dbReference type="GO" id="GO:0046872">
    <property type="term" value="F:metal ion binding"/>
    <property type="evidence" value="ECO:0007669"/>
    <property type="project" value="UniProtKB-KW"/>
</dbReference>
<evidence type="ECO:0000256" key="8">
    <source>
        <dbReference type="SAM" id="Phobius"/>
    </source>
</evidence>
<dbReference type="OrthoDB" id="5807at2157"/>
<dbReference type="GeneID" id="55584222"/>
<proteinExistence type="predicted"/>
<evidence type="ECO:0000313" key="10">
    <source>
        <dbReference type="Proteomes" id="UP000509448"/>
    </source>
</evidence>
<dbReference type="RefSeq" id="WP_174448097.1">
    <property type="nucleotide sequence ID" value="NZ_AP018732.1"/>
</dbReference>
<keyword evidence="5 8" id="KW-1133">Transmembrane helix</keyword>
<evidence type="ECO:0000256" key="4">
    <source>
        <dbReference type="ARBA" id="ARBA00022723"/>
    </source>
</evidence>
<feature type="transmembrane region" description="Helical" evidence="8">
    <location>
        <begin position="29"/>
        <end position="50"/>
    </location>
</feature>
<keyword evidence="7 8" id="KW-0472">Membrane</keyword>
<keyword evidence="2" id="KW-0349">Heme</keyword>
<accession>A0A4P2VB87</accession>
<dbReference type="KEGG" id="ccai:NAS2_0404"/>
<evidence type="ECO:0000313" key="9">
    <source>
        <dbReference type="EMBL" id="BBE41794.1"/>
    </source>
</evidence>
<dbReference type="PANTHER" id="PTHR41910:SF1">
    <property type="entry name" value="SUCCINATE DEHYDROGENASE HYDROPHOBIC MEMBRANE ANCHOR SUBUNIT"/>
    <property type="match status" value="1"/>
</dbReference>
<comment type="subcellular location">
    <subcellularLocation>
        <location evidence="1">Membrane</location>
    </subcellularLocation>
</comment>
<keyword evidence="4" id="KW-0479">Metal-binding</keyword>
<sequence length="157" mass="17391">MSAGAKFPENKRGVLGGWARVSHANFERWLYLLHRLTGIVVGLYLIAHLVETSDVVPAYLGNNPNVWNDLMASLYNPVMHAGLLIIAAFAVYHGLNGVRLFLAASGVGVGRPIRPEWPYAPVSLRSSQRALGWLFIAVTLVLTIYAFYQLFIVTHFV</sequence>
<feature type="transmembrane region" description="Helical" evidence="8">
    <location>
        <begin position="70"/>
        <end position="92"/>
    </location>
</feature>
<dbReference type="InterPro" id="IPR000701">
    <property type="entry name" value="SuccDH_FuR_B_TM-su"/>
</dbReference>
<evidence type="ECO:0000256" key="1">
    <source>
        <dbReference type="ARBA" id="ARBA00004370"/>
    </source>
</evidence>
<dbReference type="InterPro" id="IPR034804">
    <property type="entry name" value="SQR/QFR_C/D"/>
</dbReference>
<dbReference type="Pfam" id="PF01127">
    <property type="entry name" value="Sdh_cyt"/>
    <property type="match status" value="1"/>
</dbReference>
<evidence type="ECO:0000256" key="3">
    <source>
        <dbReference type="ARBA" id="ARBA00022692"/>
    </source>
</evidence>
<dbReference type="EMBL" id="AP018732">
    <property type="protein sequence ID" value="BBE41794.1"/>
    <property type="molecule type" value="Genomic_DNA"/>
</dbReference>
<dbReference type="Gene3D" id="1.20.1300.10">
    <property type="entry name" value="Fumarate reductase/succinate dehydrogenase, transmembrane subunit"/>
    <property type="match status" value="1"/>
</dbReference>
<organism evidence="9 10">
    <name type="scientific">Conexivisphaera calida</name>
    <dbReference type="NCBI Taxonomy" id="1874277"/>
    <lineage>
        <taxon>Archaea</taxon>
        <taxon>Nitrososphaerota</taxon>
        <taxon>Conexivisphaeria</taxon>
        <taxon>Conexivisphaerales</taxon>
        <taxon>Conexivisphaeraceae</taxon>
        <taxon>Conexivisphaera</taxon>
    </lineage>
</organism>
<feature type="transmembrane region" description="Helical" evidence="8">
    <location>
        <begin position="130"/>
        <end position="151"/>
    </location>
</feature>
<gene>
    <name evidence="9" type="ORF">NAS2_0404</name>
</gene>
<evidence type="ECO:0000256" key="6">
    <source>
        <dbReference type="ARBA" id="ARBA00023004"/>
    </source>
</evidence>
<evidence type="ECO:0000256" key="5">
    <source>
        <dbReference type="ARBA" id="ARBA00022989"/>
    </source>
</evidence>
<name>A0A4P2VB87_9ARCH</name>
<dbReference type="Proteomes" id="UP000509448">
    <property type="component" value="Chromosome"/>
</dbReference>
<evidence type="ECO:0000256" key="2">
    <source>
        <dbReference type="ARBA" id="ARBA00022617"/>
    </source>
</evidence>
<keyword evidence="10" id="KW-1185">Reference proteome</keyword>
<keyword evidence="3 8" id="KW-0812">Transmembrane</keyword>
<reference evidence="9 10" key="1">
    <citation type="journal article" date="2019" name="ISME J.">
        <title>Isolation and characterization of a thermophilic sulfur- and iron-reducing thaumarchaeote from a terrestrial acidic hot spring.</title>
        <authorList>
            <person name="Kato S."/>
            <person name="Itoh T."/>
            <person name="Yuki M."/>
            <person name="Nagamori M."/>
            <person name="Ohnishi M."/>
            <person name="Uematsu K."/>
            <person name="Suzuki K."/>
            <person name="Takashina T."/>
            <person name="Ohkuma M."/>
        </authorList>
    </citation>
    <scope>NUCLEOTIDE SEQUENCE [LARGE SCALE GENOMIC DNA]</scope>
    <source>
        <strain evidence="9 10">NAS-02</strain>
    </source>
</reference>
<dbReference type="SUPFAM" id="SSF81343">
    <property type="entry name" value="Fumarate reductase respiratory complex transmembrane subunits"/>
    <property type="match status" value="1"/>
</dbReference>
<dbReference type="AlphaFoldDB" id="A0A4P2VB87"/>
<dbReference type="GO" id="GO:0016020">
    <property type="term" value="C:membrane"/>
    <property type="evidence" value="ECO:0007669"/>
    <property type="project" value="UniProtKB-SubCell"/>
</dbReference>
<evidence type="ECO:0000256" key="7">
    <source>
        <dbReference type="ARBA" id="ARBA00023136"/>
    </source>
</evidence>
<keyword evidence="6" id="KW-0408">Iron</keyword>
<dbReference type="InterPro" id="IPR039023">
    <property type="entry name" value="SdhC_prok"/>
</dbReference>